<feature type="transmembrane region" description="Helical" evidence="9">
    <location>
        <begin position="168"/>
        <end position="195"/>
    </location>
</feature>
<dbReference type="PANTHER" id="PTHR33163:SF40">
    <property type="entry name" value="PROTEIN TIC 214"/>
    <property type="match status" value="1"/>
</dbReference>
<evidence type="ECO:0000256" key="4">
    <source>
        <dbReference type="ARBA" id="ARBA00016640"/>
    </source>
</evidence>
<evidence type="ECO:0000313" key="13">
    <source>
        <dbReference type="EMBL" id="ARJ37133.1"/>
    </source>
</evidence>
<dbReference type="EMBL" id="KX904871">
    <property type="protein sequence ID" value="AQU64638.1"/>
    <property type="molecule type" value="Genomic_DNA"/>
</dbReference>
<evidence type="ECO:0000256" key="2">
    <source>
        <dbReference type="ARBA" id="ARBA00009956"/>
    </source>
</evidence>
<evidence type="ECO:0000313" key="14">
    <source>
        <dbReference type="EMBL" id="ATN40480.1"/>
    </source>
</evidence>
<evidence type="ECO:0000256" key="7">
    <source>
        <dbReference type="ARBA" id="ARBA00022989"/>
    </source>
</evidence>
<evidence type="ECO:0000256" key="6">
    <source>
        <dbReference type="ARBA" id="ARBA00022927"/>
    </source>
</evidence>
<dbReference type="InterPro" id="IPR008896">
    <property type="entry name" value="TIC214"/>
</dbReference>
<keyword evidence="7 9" id="KW-1133">Transmembrane helix</keyword>
<dbReference type="EMBL" id="KY511612">
    <property type="protein sequence ID" value="ATN40480.1"/>
    <property type="molecule type" value="Genomic_DNA"/>
</dbReference>
<evidence type="ECO:0000256" key="1">
    <source>
        <dbReference type="ARBA" id="ARBA00004446"/>
    </source>
</evidence>
<evidence type="ECO:0000313" key="12">
    <source>
        <dbReference type="EMBL" id="AQU64638.1"/>
    </source>
</evidence>
<dbReference type="GO" id="GO:0015031">
    <property type="term" value="P:protein transport"/>
    <property type="evidence" value="ECO:0007669"/>
    <property type="project" value="UniProtKB-KW"/>
</dbReference>
<dbReference type="GO" id="GO:0009706">
    <property type="term" value="C:chloroplast inner membrane"/>
    <property type="evidence" value="ECO:0007669"/>
    <property type="project" value="UniProtKB-SubCell"/>
</dbReference>
<organism evidence="12">
    <name type="scientific">Camptotheca acuminata</name>
    <name type="common">Happy tree</name>
    <dbReference type="NCBI Taxonomy" id="16922"/>
    <lineage>
        <taxon>Eukaryota</taxon>
        <taxon>Viridiplantae</taxon>
        <taxon>Streptophyta</taxon>
        <taxon>Embryophyta</taxon>
        <taxon>Tracheophyta</taxon>
        <taxon>Spermatophyta</taxon>
        <taxon>Magnoliopsida</taxon>
        <taxon>eudicotyledons</taxon>
        <taxon>Gunneridae</taxon>
        <taxon>Pentapetalae</taxon>
        <taxon>asterids</taxon>
        <taxon>Cornales</taxon>
        <taxon>Nyssaceae</taxon>
        <taxon>Camptotheca</taxon>
    </lineage>
</organism>
<protein>
    <recommendedName>
        <fullName evidence="4 9">Protein TIC 214</fullName>
    </recommendedName>
    <alternativeName>
        <fullName evidence="8 9">Translocon at the inner envelope membrane of chloroplasts 214</fullName>
    </alternativeName>
</protein>
<evidence type="ECO:0000256" key="10">
    <source>
        <dbReference type="SAM" id="Coils"/>
    </source>
</evidence>
<keyword evidence="9 12" id="KW-0150">Chloroplast</keyword>
<feature type="compositionally biased region" description="Basic and acidic residues" evidence="11">
    <location>
        <begin position="250"/>
        <end position="266"/>
    </location>
</feature>
<evidence type="ECO:0000256" key="11">
    <source>
        <dbReference type="SAM" id="MobiDB-lite"/>
    </source>
</evidence>
<keyword evidence="10" id="KW-0175">Coiled coil</keyword>
<feature type="region of interest" description="Disordered" evidence="11">
    <location>
        <begin position="250"/>
        <end position="313"/>
    </location>
</feature>
<geneLocation type="chloroplast" evidence="12"/>
<proteinExistence type="inferred from homology"/>
<gene>
    <name evidence="12" type="primary">ycf1</name>
    <name evidence="9" type="synonym">TIC214</name>
    <name evidence="12" type="ORF">Caa_p086</name>
</gene>
<comment type="subcellular location">
    <subcellularLocation>
        <location evidence="1">Plastid membrane</location>
        <topology evidence="1">Multi-pass membrane protein</topology>
    </subcellularLocation>
    <subcellularLocation>
        <location evidence="9">Plastid</location>
        <location evidence="9">Chloroplast inner membrane</location>
    </subcellularLocation>
</comment>
<feature type="transmembrane region" description="Helical" evidence="9">
    <location>
        <begin position="127"/>
        <end position="147"/>
    </location>
</feature>
<keyword evidence="9" id="KW-0813">Transport</keyword>
<keyword evidence="5 9" id="KW-0812">Transmembrane</keyword>
<reference evidence="14" key="4">
    <citation type="submission" date="2017-01" db="EMBL/GenBank/DDBJ databases">
        <title>Genome skimming reveals the complete chloroplast genome of Camptotheca acuminata.</title>
        <authorList>
            <person name="Wang W.-C."/>
            <person name="Chen S.-Y."/>
            <person name="Zhang X.-Z."/>
        </authorList>
    </citation>
    <scope>NUCLEOTIDE SEQUENCE</scope>
</reference>
<feature type="region of interest" description="Disordered" evidence="11">
    <location>
        <begin position="1100"/>
        <end position="1119"/>
    </location>
</feature>
<keyword evidence="9" id="KW-1001">Plastid inner membrane</keyword>
<evidence type="ECO:0000256" key="8">
    <source>
        <dbReference type="ARBA" id="ARBA00029978"/>
    </source>
</evidence>
<sequence length="1909" mass="227775">MIFKSFLLGNLVSLCMKIINSVVVVGLYYGFLTTFSIGPSYLFLLRAQAMEEGEEGTEKKVSATTGFITGQLMMFISIYYAPLHLALGRPHTITVLALPYLLFHFFWNNHKHFFDYGSTTRNSMRNLSIQCVFLNNLIFQLFNHFILPSSMLARLVNIYMFRCNNKMLFVTSSFVGWLIGHILFMKWVGLVLVWIRQNHSIRSNVLIRSNKYLVSELRNSMTRIFSILLFITCVYYLGRIPSPILTKKLKETSKTEERRESEKETDVEIETASETKGTKQEQEESTEEDPSPSPFSEEKEDPDKIDETEEIRVNGKEKTTDEFDFHFKETYYKNSPIYETSYLDGNQENSKFKILENEGFLKDSNQKDLFWFEKPLVSLLFDYNRWNRPLRYIKNRRFEKSVRNEMSQYFFYTCQSDGKQRISFTYPPSLSTFGEMIQKKMLLSTIEKLSSDELYNHWVSTNEQKKKNLSNEFISRIETLDRGSLSLDILEKRTRFCNDETKKKYLPKMYDPFLNGASRGTRKKMFSPSIRNQTAIENFIETIWINKIHGILFTNTDYQEFEQKIDRFEKKPLSTEIGHFLTLISEFARESRSNLNLQGLSLFSEQKQRRIDSENETKFLKFLFNAIIPDPNDQKIRKNPSGIKEISKKVPRWSYKLINDLEQQERENHDDVTVEHQIRSRKSRRVVIFTNNQQNIDTNTKNINNADQTDEVALIRYSQQSDFRRDIMKGSMRAQRRKTVIWELFQANAHSPLFLDRIEKSALFSFDISRLMKLIFRNWIGKKTDVQILDYTEQEIKEGEKKEKDKKEENKRKEKARVEIAEAWDTIPFAQVIRGSMLVTQSILRKYILLPSLIIAKNIGRMLLLQFPEWSEDLKEWNREMHVKCTYNGVQLSEKEFPRNWLIDGIQIKMLFPFCLKPWHQSKLQSSHRDLTKKKGKGKKDDFCFLTVLGMETDLPFGSPRKRPSFFEPIFKELEKKIGKWKKKYFLVLRILKERTKLFLRISKETEKWIIKSVLFIKIIIKELSKVNPILLFRLKEVDESSEIKKEKDSIINNRIIHESFIQIRSTNLTNYLLTEKKMKDLTDRTRTIRNQLEKITKSKKKTPPGINISPNKTGSNVKRVKSPKNIWQIFKRRNVRLIRKFNYFIKFFIEKIYIDIFLYIINIPRINIQLFLESTNKIIDKYIYNNEPNQERIDKTNQNTIHFISTLKKSLYNILSNISNNNKNSQSFCELSSLSQAYVFYKLSQNQVINLYKLRSVLQYQGTSFFLKTEIKDYFGTQGIFHSELSHKKLRNSGMNQWKNWLRGHYQYDLSQIKWSRLIPQKWRNRVNQCSTAQNKDLNKWDSYEKDQLIHYNKQNDYKVYSLPNHKDNFKKYYRYDLLSYKSINYENKRNSYIYGLPLQVNKNQEIFDNYNTHKHKLFDMLVATPINNYLGEGDIIYMEKNPDRKYFDWKMIHFCLRKKVDIEAWIQLDIKSNKNSKTSTNNYQISEKMNKKDLFYLTIHKDQEINSPNQKKIFFDWMGMNQEILNRPISNPEFWFFPEFVLFYNGYKMKPWVIPSKLLLLNLNINDHVSENKNINGKQQKDLFIPSNEKKSFELKNRNQEEKEPTGQGNLVLDVQNQGDLGSVLSNQQKDIEEDYPGSDMKKRKNKKQYKSNTEAELNFFLKRYLLFQLRWDDSLNQRMINNIKVYCLLLRLKNPREIAISSIQRREMSLDRMLIQKNLTLTDLMKRGILIIEPVRLSVKNDGQFIMYQTISISLVHKSKHQIHQRYREKRYLDKKNFDESIPKHQKITVNRDKNHYDLLVPENILSSRRRRELRILICFNSKNRNGGDRNPVFCNGNNVKNWDQFLDESTHLDRKKNKLIKLKFFLWPNYRLEDLACMNRYWFDTDNGSRFSMLRIHMYPRLKIR</sequence>
<feature type="transmembrane region" description="Helical" evidence="9">
    <location>
        <begin position="21"/>
        <end position="43"/>
    </location>
</feature>
<keyword evidence="6 9" id="KW-0653">Protein transport</keyword>
<evidence type="ECO:0000256" key="9">
    <source>
        <dbReference type="RuleBase" id="RU364085"/>
    </source>
</evidence>
<feature type="compositionally biased region" description="Acidic residues" evidence="11">
    <location>
        <begin position="298"/>
        <end position="309"/>
    </location>
</feature>
<evidence type="ECO:0000256" key="3">
    <source>
        <dbReference type="ARBA" id="ARBA00011510"/>
    </source>
</evidence>
<keyword evidence="9" id="KW-0472">Membrane</keyword>
<evidence type="ECO:0000256" key="5">
    <source>
        <dbReference type="ARBA" id="ARBA00022692"/>
    </source>
</evidence>
<dbReference type="PANTHER" id="PTHR33163">
    <property type="entry name" value="PROTEIN TIC 214-RELATED"/>
    <property type="match status" value="1"/>
</dbReference>
<accession>A0A1S6PRY1</accession>
<dbReference type="EMBL" id="KX897128">
    <property type="protein sequence ID" value="ARJ37133.1"/>
    <property type="molecule type" value="Genomic_DNA"/>
</dbReference>
<dbReference type="EMBL" id="MG525005">
    <property type="protein sequence ID" value="AUF34376.1"/>
    <property type="molecule type" value="Genomic_DNA"/>
</dbReference>
<evidence type="ECO:0000313" key="15">
    <source>
        <dbReference type="EMBL" id="AUF34376.1"/>
    </source>
</evidence>
<comment type="function">
    <text evidence="9">Involved in protein precursor import into chloroplasts. May be part of an intermediate translocation complex acting as a protein-conducting channel at the inner envelope.</text>
</comment>
<reference evidence="13" key="1">
    <citation type="submission" date="2016-09" db="EMBL/GenBank/DDBJ databases">
        <title>Characterization of the complete chloroplast genome of Camptotheca acuminata (Cornales: Nyssaceae), a medicinally important tree species endemic to China.</title>
        <authorList>
            <person name="Wang L.-L."/>
            <person name="Yang Y.-C."/>
            <person name="Du X.-M."/>
            <person name="Liu W.-Z."/>
        </authorList>
    </citation>
    <scope>NUCLEOTIDE SEQUENCE</scope>
</reference>
<dbReference type="Pfam" id="PF05758">
    <property type="entry name" value="Ycf1"/>
    <property type="match status" value="1"/>
</dbReference>
<comment type="subunit">
    <text evidence="3 9">Part of the Tic complex.</text>
</comment>
<feature type="transmembrane region" description="Helical" evidence="9">
    <location>
        <begin position="220"/>
        <end position="238"/>
    </location>
</feature>
<keyword evidence="9 12" id="KW-0934">Plastid</keyword>
<feature type="transmembrane region" description="Helical" evidence="9">
    <location>
        <begin position="63"/>
        <end position="83"/>
    </location>
</feature>
<reference evidence="12" key="2">
    <citation type="submission" date="2016-09" db="EMBL/GenBank/DDBJ databases">
        <title>The complete chloroplast genome of the Tertiary relict genera Davidia, Nyssa and Camptotheca (Nysaceae): comparative analyses and phylogenetic relationships to other angiosperms.</title>
        <authorList>
            <person name="Yang Z.-Y."/>
            <person name="Li X.-J."/>
            <person name="Ji Y.-H."/>
        </authorList>
    </citation>
    <scope>NUCLEOTIDE SEQUENCE</scope>
</reference>
<feature type="transmembrane region" description="Helical" evidence="9">
    <location>
        <begin position="90"/>
        <end position="107"/>
    </location>
</feature>
<comment type="similarity">
    <text evidence="2 9">Belongs to the TIC214 family.</text>
</comment>
<name>A0A1S6PRY1_CAMAC</name>
<feature type="coiled-coil region" evidence="10">
    <location>
        <begin position="789"/>
        <end position="819"/>
    </location>
</feature>
<reference evidence="15" key="3">
    <citation type="journal article" date="2017" name="BMC Genomics">
        <title>Comparative analyses of plastid genomes from fourteen Cornales species: inferences for phylogenetic relationships and genome evolution.</title>
        <authorList>
            <person name="Fu C.N."/>
            <person name="Li H.T."/>
            <person name="Milne R."/>
            <person name="Zhang T."/>
            <person name="Ma P.F."/>
            <person name="Yang J."/>
            <person name="Li D.Z."/>
            <person name="Gao L.M."/>
        </authorList>
    </citation>
    <scope>NUCLEOTIDE SEQUENCE</scope>
</reference>